<evidence type="ECO:0000256" key="1">
    <source>
        <dbReference type="SAM" id="MobiDB-lite"/>
    </source>
</evidence>
<reference evidence="2" key="1">
    <citation type="submission" date="2020-06" db="EMBL/GenBank/DDBJ databases">
        <authorList>
            <person name="Li T."/>
            <person name="Hu X."/>
            <person name="Zhang T."/>
            <person name="Song X."/>
            <person name="Zhang H."/>
            <person name="Dai N."/>
            <person name="Sheng W."/>
            <person name="Hou X."/>
            <person name="Wei L."/>
        </authorList>
    </citation>
    <scope>NUCLEOTIDE SEQUENCE</scope>
    <source>
        <strain evidence="2">G01</strain>
        <tissue evidence="2">Leaf</tissue>
    </source>
</reference>
<gene>
    <name evidence="2" type="ORF">Sangu_2406300</name>
</gene>
<name>A0AAW2KVQ0_9LAMI</name>
<dbReference type="EMBL" id="JACGWK010000016">
    <property type="protein sequence ID" value="KAL0311116.1"/>
    <property type="molecule type" value="Genomic_DNA"/>
</dbReference>
<feature type="compositionally biased region" description="Basic and acidic residues" evidence="1">
    <location>
        <begin position="34"/>
        <end position="46"/>
    </location>
</feature>
<comment type="caution">
    <text evidence="2">The sequence shown here is derived from an EMBL/GenBank/DDBJ whole genome shotgun (WGS) entry which is preliminary data.</text>
</comment>
<reference evidence="2" key="2">
    <citation type="journal article" date="2024" name="Plant">
        <title>Genomic evolution and insights into agronomic trait innovations of Sesamum species.</title>
        <authorList>
            <person name="Miao H."/>
            <person name="Wang L."/>
            <person name="Qu L."/>
            <person name="Liu H."/>
            <person name="Sun Y."/>
            <person name="Le M."/>
            <person name="Wang Q."/>
            <person name="Wei S."/>
            <person name="Zheng Y."/>
            <person name="Lin W."/>
            <person name="Duan Y."/>
            <person name="Cao H."/>
            <person name="Xiong S."/>
            <person name="Wang X."/>
            <person name="Wei L."/>
            <person name="Li C."/>
            <person name="Ma Q."/>
            <person name="Ju M."/>
            <person name="Zhao R."/>
            <person name="Li G."/>
            <person name="Mu C."/>
            <person name="Tian Q."/>
            <person name="Mei H."/>
            <person name="Zhang T."/>
            <person name="Gao T."/>
            <person name="Zhang H."/>
        </authorList>
    </citation>
    <scope>NUCLEOTIDE SEQUENCE</scope>
    <source>
        <strain evidence="2">G01</strain>
    </source>
</reference>
<evidence type="ECO:0000313" key="2">
    <source>
        <dbReference type="EMBL" id="KAL0311116.1"/>
    </source>
</evidence>
<proteinExistence type="predicted"/>
<dbReference type="AlphaFoldDB" id="A0AAW2KVQ0"/>
<accession>A0AAW2KVQ0</accession>
<organism evidence="2">
    <name type="scientific">Sesamum angustifolium</name>
    <dbReference type="NCBI Taxonomy" id="2727405"/>
    <lineage>
        <taxon>Eukaryota</taxon>
        <taxon>Viridiplantae</taxon>
        <taxon>Streptophyta</taxon>
        <taxon>Embryophyta</taxon>
        <taxon>Tracheophyta</taxon>
        <taxon>Spermatophyta</taxon>
        <taxon>Magnoliopsida</taxon>
        <taxon>eudicotyledons</taxon>
        <taxon>Gunneridae</taxon>
        <taxon>Pentapetalae</taxon>
        <taxon>asterids</taxon>
        <taxon>lamiids</taxon>
        <taxon>Lamiales</taxon>
        <taxon>Pedaliaceae</taxon>
        <taxon>Sesamum</taxon>
    </lineage>
</organism>
<feature type="compositionally biased region" description="Polar residues" evidence="1">
    <location>
        <begin position="20"/>
        <end position="32"/>
    </location>
</feature>
<protein>
    <submittedName>
        <fullName evidence="2">Uncharacterized protein</fullName>
    </submittedName>
</protein>
<feature type="region of interest" description="Disordered" evidence="1">
    <location>
        <begin position="1"/>
        <end position="46"/>
    </location>
</feature>
<sequence>MVVIQQRGRSPSPIAARATAQLTTRSPSTSGRHNIWDRRDKKVSSSRLGEAHEIHASELLLRPHTTPLHLIS</sequence>